<dbReference type="PANTHER" id="PTHR30146">
    <property type="entry name" value="LACI-RELATED TRANSCRIPTIONAL REPRESSOR"/>
    <property type="match status" value="1"/>
</dbReference>
<keyword evidence="3" id="KW-0804">Transcription</keyword>
<evidence type="ECO:0000259" key="4">
    <source>
        <dbReference type="PROSITE" id="PS50932"/>
    </source>
</evidence>
<reference evidence="5 6" key="1">
    <citation type="submission" date="2018-09" db="EMBL/GenBank/DDBJ databases">
        <authorList>
            <person name="Zhu H."/>
        </authorList>
    </citation>
    <scope>NUCLEOTIDE SEQUENCE [LARGE SCALE GENOMIC DNA]</scope>
    <source>
        <strain evidence="5 6">K1S02-61</strain>
    </source>
</reference>
<dbReference type="InterPro" id="IPR000843">
    <property type="entry name" value="HTH_LacI"/>
</dbReference>
<comment type="caution">
    <text evidence="5">The sequence shown here is derived from an EMBL/GenBank/DDBJ whole genome shotgun (WGS) entry which is preliminary data.</text>
</comment>
<dbReference type="Pfam" id="PF00356">
    <property type="entry name" value="LacI"/>
    <property type="match status" value="1"/>
</dbReference>
<dbReference type="OrthoDB" id="9805642at2"/>
<dbReference type="Gene3D" id="1.10.260.40">
    <property type="entry name" value="lambda repressor-like DNA-binding domains"/>
    <property type="match status" value="1"/>
</dbReference>
<dbReference type="SMART" id="SM00354">
    <property type="entry name" value="HTH_LACI"/>
    <property type="match status" value="1"/>
</dbReference>
<dbReference type="GO" id="GO:0003700">
    <property type="term" value="F:DNA-binding transcription factor activity"/>
    <property type="evidence" value="ECO:0007669"/>
    <property type="project" value="TreeGrafter"/>
</dbReference>
<dbReference type="GO" id="GO:0000976">
    <property type="term" value="F:transcription cis-regulatory region binding"/>
    <property type="evidence" value="ECO:0007669"/>
    <property type="project" value="TreeGrafter"/>
</dbReference>
<dbReference type="CDD" id="cd01392">
    <property type="entry name" value="HTH_LacI"/>
    <property type="match status" value="1"/>
</dbReference>
<dbReference type="CDD" id="cd06267">
    <property type="entry name" value="PBP1_LacI_sugar_binding-like"/>
    <property type="match status" value="1"/>
</dbReference>
<dbReference type="RefSeq" id="WP_119809074.1">
    <property type="nucleotide sequence ID" value="NZ_QYUP01000010.1"/>
</dbReference>
<dbReference type="SUPFAM" id="SSF53822">
    <property type="entry name" value="Periplasmic binding protein-like I"/>
    <property type="match status" value="1"/>
</dbReference>
<dbReference type="PANTHER" id="PTHR30146:SF109">
    <property type="entry name" value="HTH-TYPE TRANSCRIPTIONAL REGULATOR GALS"/>
    <property type="match status" value="1"/>
</dbReference>
<feature type="domain" description="HTH lacI-type" evidence="4">
    <location>
        <begin position="7"/>
        <end position="61"/>
    </location>
</feature>
<organism evidence="5 6">
    <name type="scientific">Massilia cavernae</name>
    <dbReference type="NCBI Taxonomy" id="2320864"/>
    <lineage>
        <taxon>Bacteria</taxon>
        <taxon>Pseudomonadati</taxon>
        <taxon>Pseudomonadota</taxon>
        <taxon>Betaproteobacteria</taxon>
        <taxon>Burkholderiales</taxon>
        <taxon>Oxalobacteraceae</taxon>
        <taxon>Telluria group</taxon>
        <taxon>Massilia</taxon>
    </lineage>
</organism>
<dbReference type="InterPro" id="IPR028082">
    <property type="entry name" value="Peripla_BP_I"/>
</dbReference>
<proteinExistence type="predicted"/>
<dbReference type="Gene3D" id="3.40.50.2300">
    <property type="match status" value="2"/>
</dbReference>
<dbReference type="PROSITE" id="PS00356">
    <property type="entry name" value="HTH_LACI_1"/>
    <property type="match status" value="1"/>
</dbReference>
<dbReference type="EMBL" id="QYUP01000010">
    <property type="protein sequence ID" value="RJG27484.1"/>
    <property type="molecule type" value="Genomic_DNA"/>
</dbReference>
<protein>
    <submittedName>
        <fullName evidence="5">LacI family transcriptional regulator</fullName>
    </submittedName>
</protein>
<gene>
    <name evidence="5" type="ORF">D3872_01140</name>
</gene>
<dbReference type="Proteomes" id="UP000284006">
    <property type="component" value="Unassembled WGS sequence"/>
</dbReference>
<name>A0A418Y863_9BURK</name>
<dbReference type="PROSITE" id="PS50932">
    <property type="entry name" value="HTH_LACI_2"/>
    <property type="match status" value="1"/>
</dbReference>
<accession>A0A418Y863</accession>
<dbReference type="AlphaFoldDB" id="A0A418Y863"/>
<evidence type="ECO:0000256" key="2">
    <source>
        <dbReference type="ARBA" id="ARBA00023125"/>
    </source>
</evidence>
<keyword evidence="1" id="KW-0805">Transcription regulation</keyword>
<dbReference type="Pfam" id="PF13377">
    <property type="entry name" value="Peripla_BP_3"/>
    <property type="match status" value="1"/>
</dbReference>
<dbReference type="InterPro" id="IPR046335">
    <property type="entry name" value="LacI/GalR-like_sensor"/>
</dbReference>
<evidence type="ECO:0000256" key="3">
    <source>
        <dbReference type="ARBA" id="ARBA00023163"/>
    </source>
</evidence>
<keyword evidence="2" id="KW-0238">DNA-binding</keyword>
<dbReference type="SUPFAM" id="SSF47413">
    <property type="entry name" value="lambda repressor-like DNA-binding domains"/>
    <property type="match status" value="1"/>
</dbReference>
<evidence type="ECO:0000313" key="6">
    <source>
        <dbReference type="Proteomes" id="UP000284006"/>
    </source>
</evidence>
<keyword evidence="6" id="KW-1185">Reference proteome</keyword>
<dbReference type="InterPro" id="IPR010982">
    <property type="entry name" value="Lambda_DNA-bd_dom_sf"/>
</dbReference>
<evidence type="ECO:0000313" key="5">
    <source>
        <dbReference type="EMBL" id="RJG27484.1"/>
    </source>
</evidence>
<sequence>MKKKKAVTLVDVAKKAGVSVMTASRALNEDESASKKAREMVRQAVQELGYAPNALARLMKGGRTNVIGVIVNDLSSVVVNAFATAVSDEVRKYDMDLFIYSSQSGLEHGKGQKASQLLHGLWDGLIYVLPRVSPDYLKQLETDADHPIVLLNYCRETSLPVVRADNQSSAHDAVSHLIELGHRRIAFIRGTAHTGQSPERELGYSSALEGAGLPLAPELIQEGDFNETSGLEAGRALLALPDPPTAIFAANDCMAIGSMTAVREKGLRIPEDVSIIGFDDIPMARAVQPGLTTLRQPIGAMAHAAVQELMRRIQGQPGRRQRIEFPSEFIIRESAGPVAGKRPRTRRAGA</sequence>
<evidence type="ECO:0000256" key="1">
    <source>
        <dbReference type="ARBA" id="ARBA00023015"/>
    </source>
</evidence>